<sequence length="232" mass="24462">MTQALPILSLVETRVLGVLAEKQRTVPDSYPLTLNSLVSGCNQKTSRNPVLELSEAQVQAAIDSLKGYSLVAETSGGRAFRYEHNIDRVLRIPSQSVILLTVLMLRGPQTAGELRIACDRMHNFADISSVEGFLDELAERPAGALVVKLARLPGARESRWAHLLSGVPAEEPAGTGGASADGAYASHDASHDASLGEVAALKANVARLEAELASLKALVGRVCSELGISEAG</sequence>
<gene>
    <name evidence="3" type="ORF">VAPA_1c42320</name>
</gene>
<dbReference type="Pfam" id="PF04337">
    <property type="entry name" value="DUF480"/>
    <property type="match status" value="1"/>
</dbReference>
<dbReference type="HOGENOM" id="CLU_057831_0_0_4"/>
<protein>
    <submittedName>
        <fullName evidence="3">Uncharacterized protein</fullName>
    </submittedName>
</protein>
<name>T1XFG3_VARPD</name>
<dbReference type="InterPro" id="IPR007432">
    <property type="entry name" value="DUF480"/>
</dbReference>
<comment type="similarity">
    <text evidence="1">Belongs to the UPF0502 family.</text>
</comment>
<organism evidence="3 4">
    <name type="scientific">Variovorax paradoxus B4</name>
    <dbReference type="NCBI Taxonomy" id="1246301"/>
    <lineage>
        <taxon>Bacteria</taxon>
        <taxon>Pseudomonadati</taxon>
        <taxon>Pseudomonadota</taxon>
        <taxon>Betaproteobacteria</taxon>
        <taxon>Burkholderiales</taxon>
        <taxon>Comamonadaceae</taxon>
        <taxon>Variovorax</taxon>
    </lineage>
</organism>
<evidence type="ECO:0000313" key="3">
    <source>
        <dbReference type="EMBL" id="AGU51308.1"/>
    </source>
</evidence>
<dbReference type="OrthoDB" id="9784785at2"/>
<dbReference type="InterPro" id="IPR036388">
    <property type="entry name" value="WH-like_DNA-bd_sf"/>
</dbReference>
<proteinExistence type="inferred from homology"/>
<dbReference type="Gene3D" id="1.10.10.10">
    <property type="entry name" value="Winged helix-like DNA-binding domain superfamily/Winged helix DNA-binding domain"/>
    <property type="match status" value="2"/>
</dbReference>
<accession>T1XFG3</accession>
<dbReference type="RefSeq" id="WP_021008757.1">
    <property type="nucleotide sequence ID" value="NC_022247.1"/>
</dbReference>
<evidence type="ECO:0000313" key="4">
    <source>
        <dbReference type="Proteomes" id="UP000016223"/>
    </source>
</evidence>
<dbReference type="PANTHER" id="PTHR38768:SF1">
    <property type="entry name" value="UPF0502 PROTEIN YCEH"/>
    <property type="match status" value="1"/>
</dbReference>
<keyword evidence="2" id="KW-0175">Coiled coil</keyword>
<dbReference type="SUPFAM" id="SSF46785">
    <property type="entry name" value="Winged helix' DNA-binding domain"/>
    <property type="match status" value="2"/>
</dbReference>
<dbReference type="PANTHER" id="PTHR38768">
    <property type="entry name" value="UPF0502 PROTEIN YCEH"/>
    <property type="match status" value="1"/>
</dbReference>
<evidence type="ECO:0000256" key="2">
    <source>
        <dbReference type="SAM" id="Coils"/>
    </source>
</evidence>
<feature type="coiled-coil region" evidence="2">
    <location>
        <begin position="191"/>
        <end position="218"/>
    </location>
</feature>
<dbReference type="Proteomes" id="UP000016223">
    <property type="component" value="Chromosome 1"/>
</dbReference>
<dbReference type="InterPro" id="IPR036390">
    <property type="entry name" value="WH_DNA-bd_sf"/>
</dbReference>
<dbReference type="HAMAP" id="MF_01584">
    <property type="entry name" value="UPF0502"/>
    <property type="match status" value="1"/>
</dbReference>
<dbReference type="EMBL" id="CP003911">
    <property type="protein sequence ID" value="AGU51308.1"/>
    <property type="molecule type" value="Genomic_DNA"/>
</dbReference>
<evidence type="ECO:0000256" key="1">
    <source>
        <dbReference type="HAMAP-Rule" id="MF_01584"/>
    </source>
</evidence>
<dbReference type="KEGG" id="vpd:VAPA_1c42320"/>
<reference evidence="3 4" key="1">
    <citation type="submission" date="2012-10" db="EMBL/GenBank/DDBJ databases">
        <title>Genome sequence of Variovorax paradoxus B4.</title>
        <authorList>
            <person name="Schuldes J."/>
            <person name="Brandt U."/>
            <person name="Hiessl S."/>
            <person name="Wuebbeler J.H."/>
            <person name="Thuermer A."/>
            <person name="Steinbuechel A."/>
            <person name="Daniel R."/>
        </authorList>
    </citation>
    <scope>NUCLEOTIDE SEQUENCE [LARGE SCALE GENOMIC DNA]</scope>
    <source>
        <strain evidence="3 4">B4</strain>
    </source>
</reference>
<dbReference type="AlphaFoldDB" id="T1XFG3"/>
<dbReference type="PATRIC" id="fig|1246301.3.peg.4278"/>